<dbReference type="OrthoDB" id="5813613at2759"/>
<keyword evidence="4" id="KW-0027">Amidation</keyword>
<keyword evidence="6" id="KW-0472">Membrane</keyword>
<proteinExistence type="inferred from homology"/>
<dbReference type="EMBL" id="OV651823">
    <property type="protein sequence ID" value="CAH1100961.1"/>
    <property type="molecule type" value="Genomic_DNA"/>
</dbReference>
<evidence type="ECO:0000256" key="6">
    <source>
        <dbReference type="SAM" id="Phobius"/>
    </source>
</evidence>
<dbReference type="Pfam" id="PF01581">
    <property type="entry name" value="FARP"/>
    <property type="match status" value="3"/>
</dbReference>
<evidence type="ECO:0000256" key="4">
    <source>
        <dbReference type="ARBA" id="ARBA00022815"/>
    </source>
</evidence>
<dbReference type="GO" id="GO:0007218">
    <property type="term" value="P:neuropeptide signaling pathway"/>
    <property type="evidence" value="ECO:0007669"/>
    <property type="project" value="UniProtKB-KW"/>
</dbReference>
<comment type="similarity">
    <text evidence="2">Belongs to the FARP (FMRFamide related peptide) family.</text>
</comment>
<dbReference type="InterPro" id="IPR051041">
    <property type="entry name" value="FMRFamide-related_np"/>
</dbReference>
<keyword evidence="6" id="KW-0812">Transmembrane</keyword>
<dbReference type="Proteomes" id="UP001153636">
    <property type="component" value="Chromosome 11"/>
</dbReference>
<organism evidence="7 8">
    <name type="scientific">Psylliodes chrysocephalus</name>
    <dbReference type="NCBI Taxonomy" id="3402493"/>
    <lineage>
        <taxon>Eukaryota</taxon>
        <taxon>Metazoa</taxon>
        <taxon>Ecdysozoa</taxon>
        <taxon>Arthropoda</taxon>
        <taxon>Hexapoda</taxon>
        <taxon>Insecta</taxon>
        <taxon>Pterygota</taxon>
        <taxon>Neoptera</taxon>
        <taxon>Endopterygota</taxon>
        <taxon>Coleoptera</taxon>
        <taxon>Polyphaga</taxon>
        <taxon>Cucujiformia</taxon>
        <taxon>Chrysomeloidea</taxon>
        <taxon>Chrysomelidae</taxon>
        <taxon>Galerucinae</taxon>
        <taxon>Alticini</taxon>
        <taxon>Psylliodes</taxon>
    </lineage>
</organism>
<evidence type="ECO:0000313" key="8">
    <source>
        <dbReference type="Proteomes" id="UP001153636"/>
    </source>
</evidence>
<protein>
    <submittedName>
        <fullName evidence="7">Uncharacterized protein</fullName>
    </submittedName>
</protein>
<dbReference type="PANTHER" id="PTHR20986">
    <property type="entry name" value="FMRFAMIDE-RELATED PEPTIDES"/>
    <property type="match status" value="1"/>
</dbReference>
<dbReference type="AlphaFoldDB" id="A0A9P0CMS6"/>
<keyword evidence="3" id="KW-0964">Secreted</keyword>
<evidence type="ECO:0000256" key="3">
    <source>
        <dbReference type="ARBA" id="ARBA00022525"/>
    </source>
</evidence>
<dbReference type="InterPro" id="IPR002544">
    <property type="entry name" value="FMRFamid-related_peptide-like"/>
</dbReference>
<keyword evidence="6" id="KW-1133">Transmembrane helix</keyword>
<keyword evidence="8" id="KW-1185">Reference proteome</keyword>
<sequence>MVLGPWMGKTRQRMEHGASVTSIRGYIMISYSIFFFCLVQSSFANFEDSYSENLDNYNLYSDEFLDPDESDIEKRDNHFMRFGRNSRDYKNKEYIYDEIEEPSVHVKRSGNHHVRFGRSGSNSFMRYGRDPSKIRNKSTFLRLGRNFQDQDEKIRAKRSTPPENLPVAKSPERIHRGIYMRLGRSPSFMRYGRDPDQALDFPDPSSLVGKNRAFLDQISPVYENDLKENHLLTLILAKLLSRRQELLAKPIEDSV</sequence>
<gene>
    <name evidence="7" type="ORF">PSYICH_LOCUS2711</name>
</gene>
<reference evidence="7" key="1">
    <citation type="submission" date="2022-01" db="EMBL/GenBank/DDBJ databases">
        <authorList>
            <person name="King R."/>
        </authorList>
    </citation>
    <scope>NUCLEOTIDE SEQUENCE</scope>
</reference>
<evidence type="ECO:0000256" key="5">
    <source>
        <dbReference type="ARBA" id="ARBA00023320"/>
    </source>
</evidence>
<keyword evidence="5" id="KW-0527">Neuropeptide</keyword>
<dbReference type="PANTHER" id="PTHR20986:SF24">
    <property type="entry name" value="FMRFAMIDE-LIKE NEUROPEPTIDES 1"/>
    <property type="match status" value="1"/>
</dbReference>
<accession>A0A9P0CMS6</accession>
<evidence type="ECO:0000313" key="7">
    <source>
        <dbReference type="EMBL" id="CAH1100961.1"/>
    </source>
</evidence>
<comment type="subcellular location">
    <subcellularLocation>
        <location evidence="1">Secreted</location>
    </subcellularLocation>
</comment>
<feature type="transmembrane region" description="Helical" evidence="6">
    <location>
        <begin position="21"/>
        <end position="43"/>
    </location>
</feature>
<dbReference type="GO" id="GO:0005576">
    <property type="term" value="C:extracellular region"/>
    <property type="evidence" value="ECO:0007669"/>
    <property type="project" value="UniProtKB-SubCell"/>
</dbReference>
<evidence type="ECO:0000256" key="1">
    <source>
        <dbReference type="ARBA" id="ARBA00004613"/>
    </source>
</evidence>
<name>A0A9P0CMS6_9CUCU</name>
<evidence type="ECO:0000256" key="2">
    <source>
        <dbReference type="ARBA" id="ARBA00006356"/>
    </source>
</evidence>